<feature type="compositionally biased region" description="Basic residues" evidence="1">
    <location>
        <begin position="77"/>
        <end position="88"/>
    </location>
</feature>
<keyword evidence="2" id="KW-1185">Reference proteome</keyword>
<sequence length="217" mass="25066">MFSIIPGLEEHVETESEDSAENKTDFSAEEEHLSGDDDMKPHTSPAKGISQTMLEKFQELQKRREEAAKEKIPEYKKGKRKRKRKHKRDPNSSSSSKGEDDEEEVRKKVAHWDNLKQYIGVNDHMKGVSHDRLIPTSGLEKEINKAISEGDISKAEDLSDRLEKRDLAEKVSQAIDAREYMARKKIQDEEKKAKKGKKNKPAWTFEAKERWEMKAAM</sequence>
<dbReference type="PANTHER" id="PTHR14386">
    <property type="entry name" value="PROTEIN FAM204A"/>
    <property type="match status" value="1"/>
</dbReference>
<dbReference type="GeneID" id="100374796"/>
<feature type="compositionally biased region" description="Basic and acidic residues" evidence="1">
    <location>
        <begin position="56"/>
        <end position="76"/>
    </location>
</feature>
<gene>
    <name evidence="3" type="primary">LOC100374796</name>
</gene>
<dbReference type="InterPro" id="IPR037690">
    <property type="entry name" value="FAM204A"/>
</dbReference>
<dbReference type="PANTHER" id="PTHR14386:SF2">
    <property type="entry name" value="PROTEIN FAM204A"/>
    <property type="match status" value="1"/>
</dbReference>
<accession>A0ABM0GY18</accession>
<feature type="compositionally biased region" description="Basic and acidic residues" evidence="1">
    <location>
        <begin position="8"/>
        <end position="41"/>
    </location>
</feature>
<feature type="region of interest" description="Disordered" evidence="1">
    <location>
        <begin position="1"/>
        <end position="107"/>
    </location>
</feature>
<proteinExistence type="predicted"/>
<evidence type="ECO:0000313" key="3">
    <source>
        <dbReference type="RefSeq" id="XP_002739891.1"/>
    </source>
</evidence>
<dbReference type="RefSeq" id="XP_002739891.1">
    <property type="nucleotide sequence ID" value="XM_002739845.2"/>
</dbReference>
<dbReference type="Proteomes" id="UP000694865">
    <property type="component" value="Unplaced"/>
</dbReference>
<protein>
    <submittedName>
        <fullName evidence="3">Protein FAM204A-like</fullName>
    </submittedName>
</protein>
<name>A0ABM0GY18_SACKO</name>
<reference evidence="3" key="1">
    <citation type="submission" date="2025-08" db="UniProtKB">
        <authorList>
            <consortium name="RefSeq"/>
        </authorList>
    </citation>
    <scope>IDENTIFICATION</scope>
    <source>
        <tissue evidence="3">Testes</tissue>
    </source>
</reference>
<organism evidence="2 3">
    <name type="scientific">Saccoglossus kowalevskii</name>
    <name type="common">Acorn worm</name>
    <dbReference type="NCBI Taxonomy" id="10224"/>
    <lineage>
        <taxon>Eukaryota</taxon>
        <taxon>Metazoa</taxon>
        <taxon>Hemichordata</taxon>
        <taxon>Enteropneusta</taxon>
        <taxon>Harrimaniidae</taxon>
        <taxon>Saccoglossus</taxon>
    </lineage>
</organism>
<evidence type="ECO:0000256" key="1">
    <source>
        <dbReference type="SAM" id="MobiDB-lite"/>
    </source>
</evidence>
<evidence type="ECO:0000313" key="2">
    <source>
        <dbReference type="Proteomes" id="UP000694865"/>
    </source>
</evidence>